<dbReference type="EMBL" id="MLFU01000438">
    <property type="protein sequence ID" value="KAK1453041.1"/>
    <property type="molecule type" value="Genomic_DNA"/>
</dbReference>
<feature type="region of interest" description="Disordered" evidence="1">
    <location>
        <begin position="1"/>
        <end position="23"/>
    </location>
</feature>
<feature type="compositionally biased region" description="Polar residues" evidence="1">
    <location>
        <begin position="1"/>
        <end position="13"/>
    </location>
</feature>
<dbReference type="Proteomes" id="UP001227543">
    <property type="component" value="Unassembled WGS sequence"/>
</dbReference>
<comment type="caution">
    <text evidence="2">The sequence shown here is derived from an EMBL/GenBank/DDBJ whole genome shotgun (WGS) entry which is preliminary data.</text>
</comment>
<organism evidence="2 3">
    <name type="scientific">Colletotrichum tamarilloi</name>
    <dbReference type="NCBI Taxonomy" id="1209934"/>
    <lineage>
        <taxon>Eukaryota</taxon>
        <taxon>Fungi</taxon>
        <taxon>Dikarya</taxon>
        <taxon>Ascomycota</taxon>
        <taxon>Pezizomycotina</taxon>
        <taxon>Sordariomycetes</taxon>
        <taxon>Hypocreomycetidae</taxon>
        <taxon>Glomerellales</taxon>
        <taxon>Glomerellaceae</taxon>
        <taxon>Colletotrichum</taxon>
        <taxon>Colletotrichum acutatum species complex</taxon>
    </lineage>
</organism>
<reference evidence="2 3" key="1">
    <citation type="submission" date="2016-10" db="EMBL/GenBank/DDBJ databases">
        <title>The genome sequence of Colletotrichum fioriniae PJ7.</title>
        <authorList>
            <person name="Baroncelli R."/>
        </authorList>
    </citation>
    <scope>NUCLEOTIDE SEQUENCE [LARGE SCALE GENOMIC DNA]</scope>
    <source>
        <strain evidence="2 3">Tom-12</strain>
    </source>
</reference>
<evidence type="ECO:0000313" key="2">
    <source>
        <dbReference type="EMBL" id="KAK1453041.1"/>
    </source>
</evidence>
<evidence type="ECO:0000256" key="1">
    <source>
        <dbReference type="SAM" id="MobiDB-lite"/>
    </source>
</evidence>
<proteinExistence type="predicted"/>
<gene>
    <name evidence="2" type="ORF">CTAM01_17246</name>
</gene>
<keyword evidence="3" id="KW-1185">Reference proteome</keyword>
<sequence>MSTQRLDAQISQRQNDHDRSIGT</sequence>
<feature type="compositionally biased region" description="Basic and acidic residues" evidence="1">
    <location>
        <begin position="14"/>
        <end position="23"/>
    </location>
</feature>
<name>A0ABQ9QGL9_9PEZI</name>
<accession>A0ABQ9QGL9</accession>
<protein>
    <submittedName>
        <fullName evidence="2">Uncharacterized protein</fullName>
    </submittedName>
</protein>
<evidence type="ECO:0000313" key="3">
    <source>
        <dbReference type="Proteomes" id="UP001227543"/>
    </source>
</evidence>